<accession>A0A0E0GDT0</accession>
<feature type="region of interest" description="Disordered" evidence="1">
    <location>
        <begin position="1"/>
        <end position="70"/>
    </location>
</feature>
<proteinExistence type="predicted"/>
<dbReference type="Gramene" id="ONIVA02G37260.1">
    <property type="protein sequence ID" value="ONIVA02G37260.1"/>
    <property type="gene ID" value="ONIVA02G37260"/>
</dbReference>
<feature type="compositionally biased region" description="Polar residues" evidence="1">
    <location>
        <begin position="1"/>
        <end position="23"/>
    </location>
</feature>
<evidence type="ECO:0000256" key="1">
    <source>
        <dbReference type="SAM" id="MobiDB-lite"/>
    </source>
</evidence>
<dbReference type="AlphaFoldDB" id="A0A0E0GDT0"/>
<organism evidence="2">
    <name type="scientific">Oryza nivara</name>
    <name type="common">Indian wild rice</name>
    <name type="synonym">Oryza sativa f. spontanea</name>
    <dbReference type="NCBI Taxonomy" id="4536"/>
    <lineage>
        <taxon>Eukaryota</taxon>
        <taxon>Viridiplantae</taxon>
        <taxon>Streptophyta</taxon>
        <taxon>Embryophyta</taxon>
        <taxon>Tracheophyta</taxon>
        <taxon>Spermatophyta</taxon>
        <taxon>Magnoliopsida</taxon>
        <taxon>Liliopsida</taxon>
        <taxon>Poales</taxon>
        <taxon>Poaceae</taxon>
        <taxon>BOP clade</taxon>
        <taxon>Oryzoideae</taxon>
        <taxon>Oryzeae</taxon>
        <taxon>Oryzinae</taxon>
        <taxon>Oryza</taxon>
    </lineage>
</organism>
<evidence type="ECO:0000313" key="2">
    <source>
        <dbReference type="EnsemblPlants" id="ONIVA02G37260.1"/>
    </source>
</evidence>
<dbReference type="Proteomes" id="UP000006591">
    <property type="component" value="Chromosome 2"/>
</dbReference>
<reference evidence="2" key="1">
    <citation type="submission" date="2015-04" db="UniProtKB">
        <authorList>
            <consortium name="EnsemblPlants"/>
        </authorList>
    </citation>
    <scope>IDENTIFICATION</scope>
    <source>
        <strain evidence="2">SL10</strain>
    </source>
</reference>
<evidence type="ECO:0000313" key="3">
    <source>
        <dbReference type="Proteomes" id="UP000006591"/>
    </source>
</evidence>
<keyword evidence="3" id="KW-1185">Reference proteome</keyword>
<protein>
    <submittedName>
        <fullName evidence="2">Uncharacterized protein</fullName>
    </submittedName>
</protein>
<sequence>MTMSPSTPWAMFSSTAGAASSSDPPLGEVAHGEDDGASSQAGTDESTSRLRPPTLGGGIFHDGEEEINVG</sequence>
<dbReference type="EnsemblPlants" id="ONIVA02G37260.1">
    <property type="protein sequence ID" value="ONIVA02G37260.1"/>
    <property type="gene ID" value="ONIVA02G37260"/>
</dbReference>
<reference evidence="2" key="2">
    <citation type="submission" date="2018-04" db="EMBL/GenBank/DDBJ databases">
        <title>OnivRS2 (Oryza nivara Reference Sequence Version 2).</title>
        <authorList>
            <person name="Zhang J."/>
            <person name="Kudrna D."/>
            <person name="Lee S."/>
            <person name="Talag J."/>
            <person name="Rajasekar S."/>
            <person name="Welchert J."/>
            <person name="Hsing Y.-I."/>
            <person name="Wing R.A."/>
        </authorList>
    </citation>
    <scope>NUCLEOTIDE SEQUENCE [LARGE SCALE GENOMIC DNA]</scope>
    <source>
        <strain evidence="2">SL10</strain>
    </source>
</reference>
<name>A0A0E0GDT0_ORYNI</name>
<dbReference type="HOGENOM" id="CLU_203471_0_0_1"/>